<evidence type="ECO:0000259" key="17">
    <source>
        <dbReference type="Pfam" id="PF00361"/>
    </source>
</evidence>
<reference evidence="19" key="1">
    <citation type="journal article" date="2014" name="Mitochondrial DNA">
        <title>The complete mitochondrial genome of Tetrastemma olgarum (Nemertea: Hoplonemertea).</title>
        <authorList>
            <person name="Sun W.Y."/>
            <person name="Shen C.Y."/>
            <person name="Sun S.C."/>
        </authorList>
    </citation>
    <scope>NUCLEOTIDE SEQUENCE</scope>
</reference>
<dbReference type="EC" id="7.1.1.2" evidence="3 16"/>
<dbReference type="GO" id="GO:0048039">
    <property type="term" value="F:ubiquinone binding"/>
    <property type="evidence" value="ECO:0007669"/>
    <property type="project" value="TreeGrafter"/>
</dbReference>
<dbReference type="GeneID" id="20006063"/>
<name>A0A0U1V279_9BILA</name>
<dbReference type="PRINTS" id="PR01437">
    <property type="entry name" value="NUOXDRDTASE4"/>
</dbReference>
<feature type="transmembrane region" description="Helical" evidence="16">
    <location>
        <begin position="414"/>
        <end position="440"/>
    </location>
</feature>
<dbReference type="InterPro" id="IPR001750">
    <property type="entry name" value="ND/Mrp_TM"/>
</dbReference>
<evidence type="ECO:0000313" key="19">
    <source>
        <dbReference type="EMBL" id="AIH00391.1"/>
    </source>
</evidence>
<evidence type="ECO:0000256" key="16">
    <source>
        <dbReference type="RuleBase" id="RU003297"/>
    </source>
</evidence>
<feature type="domain" description="NADH:ubiquinone oxidoreductase chain 4 N-terminal" evidence="18">
    <location>
        <begin position="1"/>
        <end position="100"/>
    </location>
</feature>
<comment type="subcellular location">
    <subcellularLocation>
        <location evidence="1 16">Mitochondrion membrane</location>
        <topology evidence="1 16">Multi-pass membrane protein</topology>
    </subcellularLocation>
</comment>
<gene>
    <name evidence="19" type="primary">ND4</name>
</gene>
<dbReference type="PANTHER" id="PTHR43507">
    <property type="entry name" value="NADH-UBIQUINONE OXIDOREDUCTASE CHAIN 4"/>
    <property type="match status" value="1"/>
</dbReference>
<feature type="transmembrane region" description="Helical" evidence="16">
    <location>
        <begin position="82"/>
        <end position="102"/>
    </location>
</feature>
<evidence type="ECO:0000256" key="14">
    <source>
        <dbReference type="ARBA" id="ARBA00023136"/>
    </source>
</evidence>
<feature type="transmembrane region" description="Helical" evidence="16">
    <location>
        <begin position="142"/>
        <end position="170"/>
    </location>
</feature>
<dbReference type="CTD" id="4538"/>
<keyword evidence="8" id="KW-1278">Translocase</keyword>
<dbReference type="GO" id="GO:0031966">
    <property type="term" value="C:mitochondrial membrane"/>
    <property type="evidence" value="ECO:0007669"/>
    <property type="project" value="UniProtKB-SubCell"/>
</dbReference>
<evidence type="ECO:0000256" key="5">
    <source>
        <dbReference type="ARBA" id="ARBA00022448"/>
    </source>
</evidence>
<evidence type="ECO:0000256" key="4">
    <source>
        <dbReference type="ARBA" id="ARBA00021006"/>
    </source>
</evidence>
<feature type="transmembrane region" description="Helical" evidence="16">
    <location>
        <begin position="250"/>
        <end position="267"/>
    </location>
</feature>
<feature type="transmembrane region" description="Helical" evidence="16">
    <location>
        <begin position="380"/>
        <end position="402"/>
    </location>
</feature>
<evidence type="ECO:0000256" key="1">
    <source>
        <dbReference type="ARBA" id="ARBA00004225"/>
    </source>
</evidence>
<feature type="transmembrane region" description="Helical" evidence="16">
    <location>
        <begin position="299"/>
        <end position="320"/>
    </location>
</feature>
<keyword evidence="5 16" id="KW-0813">Transport</keyword>
<dbReference type="GO" id="GO:0003954">
    <property type="term" value="F:NADH dehydrogenase activity"/>
    <property type="evidence" value="ECO:0007669"/>
    <property type="project" value="TreeGrafter"/>
</dbReference>
<dbReference type="Pfam" id="PF00361">
    <property type="entry name" value="Proton_antipo_M"/>
    <property type="match status" value="1"/>
</dbReference>
<feature type="transmembrane region" description="Helical" evidence="16">
    <location>
        <begin position="274"/>
        <end position="293"/>
    </location>
</feature>
<dbReference type="InterPro" id="IPR000260">
    <property type="entry name" value="NADH4_N"/>
</dbReference>
<keyword evidence="12 16" id="KW-0830">Ubiquinone</keyword>
<dbReference type="GO" id="GO:0015990">
    <property type="term" value="P:electron transport coupled proton transport"/>
    <property type="evidence" value="ECO:0007669"/>
    <property type="project" value="TreeGrafter"/>
</dbReference>
<evidence type="ECO:0000259" key="18">
    <source>
        <dbReference type="Pfam" id="PF01059"/>
    </source>
</evidence>
<feature type="transmembrane region" description="Helical" evidence="16">
    <location>
        <begin position="332"/>
        <end position="351"/>
    </location>
</feature>
<evidence type="ECO:0000256" key="13">
    <source>
        <dbReference type="ARBA" id="ARBA00023128"/>
    </source>
</evidence>
<dbReference type="PANTHER" id="PTHR43507:SF20">
    <property type="entry name" value="NADH-UBIQUINONE OXIDOREDUCTASE CHAIN 4"/>
    <property type="match status" value="1"/>
</dbReference>
<feature type="transmembrane region" description="Helical" evidence="16">
    <location>
        <begin position="45"/>
        <end position="70"/>
    </location>
</feature>
<feature type="domain" description="NADH:quinone oxidoreductase/Mrp antiporter transmembrane" evidence="17">
    <location>
        <begin position="105"/>
        <end position="391"/>
    </location>
</feature>
<keyword evidence="14 16" id="KW-0472">Membrane</keyword>
<evidence type="ECO:0000256" key="3">
    <source>
        <dbReference type="ARBA" id="ARBA00012944"/>
    </source>
</evidence>
<evidence type="ECO:0000256" key="10">
    <source>
        <dbReference type="ARBA" id="ARBA00022989"/>
    </source>
</evidence>
<dbReference type="GO" id="GO:0042773">
    <property type="term" value="P:ATP synthesis coupled electron transport"/>
    <property type="evidence" value="ECO:0007669"/>
    <property type="project" value="InterPro"/>
</dbReference>
<feature type="transmembrane region" description="Helical" evidence="16">
    <location>
        <begin position="176"/>
        <end position="199"/>
    </location>
</feature>
<evidence type="ECO:0000256" key="12">
    <source>
        <dbReference type="ARBA" id="ARBA00023075"/>
    </source>
</evidence>
<evidence type="ECO:0000256" key="11">
    <source>
        <dbReference type="ARBA" id="ARBA00023027"/>
    </source>
</evidence>
<comment type="function">
    <text evidence="16">Core subunit of the mitochondrial membrane respiratory chain NADH dehydrogenase (Complex I) which catalyzes electron transfer from NADH through the respiratory chain, using ubiquinone as an electron acceptor. Essential for the catalytic activity and assembly of complex I.</text>
</comment>
<organism evidence="19">
    <name type="scientific">Tetrastemma olgarum</name>
    <dbReference type="NCBI Taxonomy" id="1526548"/>
    <lineage>
        <taxon>Eukaryota</taxon>
        <taxon>Metazoa</taxon>
        <taxon>Spiralia</taxon>
        <taxon>Lophotrochozoa</taxon>
        <taxon>Nemertea</taxon>
        <taxon>Enopla</taxon>
        <taxon>Hoplonemertea</taxon>
        <taxon>Monostilifera</taxon>
        <taxon>Eumonostilifera</taxon>
        <taxon>Tetrastemmatidae</taxon>
        <taxon>Tetrastemma</taxon>
    </lineage>
</organism>
<feature type="transmembrane region" description="Helical" evidence="16">
    <location>
        <begin position="220"/>
        <end position="244"/>
    </location>
</feature>
<comment type="catalytic activity">
    <reaction evidence="15 16">
        <text>a ubiquinone + NADH + 5 H(+)(in) = a ubiquinol + NAD(+) + 4 H(+)(out)</text>
        <dbReference type="Rhea" id="RHEA:29091"/>
        <dbReference type="Rhea" id="RHEA-COMP:9565"/>
        <dbReference type="Rhea" id="RHEA-COMP:9566"/>
        <dbReference type="ChEBI" id="CHEBI:15378"/>
        <dbReference type="ChEBI" id="CHEBI:16389"/>
        <dbReference type="ChEBI" id="CHEBI:17976"/>
        <dbReference type="ChEBI" id="CHEBI:57540"/>
        <dbReference type="ChEBI" id="CHEBI:57945"/>
        <dbReference type="EC" id="7.1.1.2"/>
    </reaction>
</comment>
<evidence type="ECO:0000256" key="9">
    <source>
        <dbReference type="ARBA" id="ARBA00022982"/>
    </source>
</evidence>
<geneLocation type="mitochondrion" evidence="19"/>
<keyword evidence="10 16" id="KW-1133">Transmembrane helix</keyword>
<accession>A0A0U1V279</accession>
<evidence type="ECO:0000256" key="7">
    <source>
        <dbReference type="ARBA" id="ARBA00022692"/>
    </source>
</evidence>
<dbReference type="GO" id="GO:0008137">
    <property type="term" value="F:NADH dehydrogenase (ubiquinone) activity"/>
    <property type="evidence" value="ECO:0007669"/>
    <property type="project" value="UniProtKB-UniRule"/>
</dbReference>
<sequence>MLGLFSALFLSMFYVFYLGFYWGKILMIFFFLFFLFFFFSYGWESYYGFFFLDSTSVVLISLSFLIIYLMYLASLRVNITKYYSFGFNFFLLFLSFVLVFCFSTSNLFFFFLFFEISLVPTLMIIVGWGYQPERLQAGFYMIMYTIFASLPFLGFLLFFCYFSGSFFMFFFFDFSFFGGVVFFSVYFISIFAFMVKLPIYGVHLWLPKAHVEAPVSGSMILAGVLLKLGGYGLYRVFFLFQYFFPFFSEFIIFFVVWGGCLTSLICLRQSDLKGLVAYSSVGHMAVLFAGYVVGSSYGVVGGLLMMVGHGLCSSCLFFLASSGYDLMGSRSVFLVKGMMTAYPSFSFWWFVFCSGNMSAPPSLNLCSELLIFMGVLGKSFFFFFFLGLMSFVVGAYSLYLFLSFSHGSLLEGVSFFNIFFSSFFLVNFMHFVPLFFGFVFCDLFLV</sequence>
<feature type="transmembrane region" description="Helical" evidence="16">
    <location>
        <begin position="108"/>
        <end position="130"/>
    </location>
</feature>
<keyword evidence="13 16" id="KW-0496">Mitochondrion</keyword>
<dbReference type="RefSeq" id="YP_009051403.1">
    <property type="nucleotide sequence ID" value="NC_024670.1"/>
</dbReference>
<evidence type="ECO:0000256" key="15">
    <source>
        <dbReference type="ARBA" id="ARBA00049551"/>
    </source>
</evidence>
<dbReference type="Pfam" id="PF01059">
    <property type="entry name" value="Oxidored_q5_N"/>
    <property type="match status" value="1"/>
</dbReference>
<protein>
    <recommendedName>
        <fullName evidence="4 16">NADH-ubiquinone oxidoreductase chain 4</fullName>
        <ecNumber evidence="3 16">7.1.1.2</ecNumber>
    </recommendedName>
</protein>
<keyword evidence="9 16" id="KW-0249">Electron transport</keyword>
<dbReference type="EMBL" id="KJ717948">
    <property type="protein sequence ID" value="AIH00391.1"/>
    <property type="molecule type" value="Genomic_DNA"/>
</dbReference>
<proteinExistence type="inferred from homology"/>
<evidence type="ECO:0000256" key="6">
    <source>
        <dbReference type="ARBA" id="ARBA00022660"/>
    </source>
</evidence>
<evidence type="ECO:0000256" key="8">
    <source>
        <dbReference type="ARBA" id="ARBA00022967"/>
    </source>
</evidence>
<keyword evidence="11 16" id="KW-0520">NAD</keyword>
<feature type="transmembrane region" description="Helical" evidence="16">
    <location>
        <begin position="12"/>
        <end position="39"/>
    </location>
</feature>
<dbReference type="InterPro" id="IPR003918">
    <property type="entry name" value="NADH_UbQ_OxRdtase"/>
</dbReference>
<keyword evidence="6 16" id="KW-0679">Respiratory chain</keyword>
<evidence type="ECO:0000256" key="2">
    <source>
        <dbReference type="ARBA" id="ARBA00009025"/>
    </source>
</evidence>
<dbReference type="AlphaFoldDB" id="A0A0U1V279"/>
<comment type="similarity">
    <text evidence="2 16">Belongs to the complex I subunit 4 family.</text>
</comment>
<keyword evidence="7 16" id="KW-0812">Transmembrane</keyword>
<reference evidence="19" key="2">
    <citation type="submission" date="2014-04" db="EMBL/GenBank/DDBJ databases">
        <authorList>
            <person name="Harrison E."/>
        </authorList>
    </citation>
    <scope>NUCLEOTIDE SEQUENCE</scope>
</reference>